<feature type="binding site" evidence="29">
    <location>
        <position position="205"/>
    </location>
    <ligand>
        <name>Ca(2+)</name>
        <dbReference type="ChEBI" id="CHEBI:29108"/>
    </ligand>
</feature>
<comment type="subcellular location">
    <subcellularLocation>
        <location evidence="24">Cell membrane</location>
        <location evidence="24">Sarcolemma</location>
        <location evidence="24">T-tubule</location>
    </subcellularLocation>
    <subcellularLocation>
        <location evidence="3">Cell membrane</location>
        <topology evidence="3">Multi-pass membrane protein</topology>
    </subcellularLocation>
    <subcellularLocation>
        <location evidence="1">Cell projection</location>
        <location evidence="1">Dendrite</location>
    </subcellularLocation>
    <subcellularLocation>
        <location evidence="31">Membrane</location>
        <topology evidence="31">Multi-pass membrane protein</topology>
    </subcellularLocation>
    <subcellularLocation>
        <location evidence="2">Perikaryon</location>
    </subcellularLocation>
    <subcellularLocation>
        <location evidence="26">Postsynaptic density membrane</location>
    </subcellularLocation>
</comment>
<name>A0A099ZRE4_TINGU</name>
<feature type="domain" description="Ion transport" evidence="34">
    <location>
        <begin position="714"/>
        <end position="866"/>
    </location>
</feature>
<dbReference type="FunFam" id="1.20.120.350:FF:000001">
    <property type="entry name" value="Voltage-dependent L-type calcium channel subunit alpha"/>
    <property type="match status" value="1"/>
</dbReference>
<feature type="domain" description="Ion transport" evidence="34">
    <location>
        <begin position="3"/>
        <end position="257"/>
    </location>
</feature>
<evidence type="ECO:0000256" key="9">
    <source>
        <dbReference type="ARBA" id="ARBA00022692"/>
    </source>
</evidence>
<dbReference type="InterPro" id="IPR050599">
    <property type="entry name" value="VDCC_alpha-1_subunit"/>
</dbReference>
<evidence type="ECO:0000256" key="22">
    <source>
        <dbReference type="ARBA" id="ARBA00023273"/>
    </source>
</evidence>
<feature type="glycosylation site" description="N-linked (GlcNAc...) asparagine" evidence="30">
    <location>
        <position position="170"/>
    </location>
</feature>
<reference evidence="35 36" key="1">
    <citation type="submission" date="2014-06" db="EMBL/GenBank/DDBJ databases">
        <title>Genome evolution of avian class.</title>
        <authorList>
            <person name="Zhang G."/>
            <person name="Li C."/>
        </authorList>
    </citation>
    <scope>NUCLEOTIDE SEQUENCE [LARGE SCALE GENOMIC DNA]</scope>
    <source>
        <strain evidence="35">BGI_N309</strain>
    </source>
</reference>
<keyword evidence="10 29" id="KW-0479">Metal-binding</keyword>
<evidence type="ECO:0000256" key="29">
    <source>
        <dbReference type="PIRSR" id="PIRSR602077-1"/>
    </source>
</evidence>
<evidence type="ECO:0000256" key="7">
    <source>
        <dbReference type="ARBA" id="ARBA00022568"/>
    </source>
</evidence>
<dbReference type="GO" id="GO:0005891">
    <property type="term" value="C:voltage-gated calcium channel complex"/>
    <property type="evidence" value="ECO:0007669"/>
    <property type="project" value="InterPro"/>
</dbReference>
<feature type="non-terminal residue" evidence="35">
    <location>
        <position position="869"/>
    </location>
</feature>
<dbReference type="EMBL" id="KL896405">
    <property type="protein sequence ID" value="KGL83463.1"/>
    <property type="molecule type" value="Genomic_DNA"/>
</dbReference>
<accession>A0A099ZRE4</accession>
<feature type="transmembrane region" description="Helical" evidence="33">
    <location>
        <begin position="109"/>
        <end position="131"/>
    </location>
</feature>
<evidence type="ECO:0000256" key="8">
    <source>
        <dbReference type="ARBA" id="ARBA00022673"/>
    </source>
</evidence>
<dbReference type="PANTHER" id="PTHR45628">
    <property type="entry name" value="VOLTAGE-DEPENDENT CALCIUM CHANNEL TYPE A SUBUNIT ALPHA-1"/>
    <property type="match status" value="1"/>
</dbReference>
<keyword evidence="19" id="KW-1015">Disulfide bond</keyword>
<evidence type="ECO:0000256" key="20">
    <source>
        <dbReference type="ARBA" id="ARBA00023180"/>
    </source>
</evidence>
<dbReference type="GO" id="GO:0098839">
    <property type="term" value="C:postsynaptic density membrane"/>
    <property type="evidence" value="ECO:0007669"/>
    <property type="project" value="UniProtKB-SubCell"/>
</dbReference>
<evidence type="ECO:0000256" key="2">
    <source>
        <dbReference type="ARBA" id="ARBA00004484"/>
    </source>
</evidence>
<evidence type="ECO:0000256" key="30">
    <source>
        <dbReference type="PIRSR" id="PIRSR602077-3"/>
    </source>
</evidence>
<keyword evidence="18 33" id="KW-0472">Membrane</keyword>
<evidence type="ECO:0000256" key="13">
    <source>
        <dbReference type="ARBA" id="ARBA00022860"/>
    </source>
</evidence>
<dbReference type="AlphaFoldDB" id="A0A099ZRE4"/>
<feature type="compositionally biased region" description="Basic and acidic residues" evidence="32">
    <location>
        <begin position="640"/>
        <end position="653"/>
    </location>
</feature>
<dbReference type="GO" id="GO:0030315">
    <property type="term" value="C:T-tubule"/>
    <property type="evidence" value="ECO:0007669"/>
    <property type="project" value="UniProtKB-SubCell"/>
</dbReference>
<dbReference type="FunFam" id="1.10.287.70:FF:000021">
    <property type="entry name" value="Voltage-dependent L-type calcium channel subunit alpha"/>
    <property type="match status" value="1"/>
</dbReference>
<keyword evidence="6" id="KW-0597">Phosphoprotein</keyword>
<feature type="transmembrane region" description="Helical" evidence="33">
    <location>
        <begin position="753"/>
        <end position="773"/>
    </location>
</feature>
<dbReference type="GO" id="GO:0030425">
    <property type="term" value="C:dendrite"/>
    <property type="evidence" value="ECO:0007669"/>
    <property type="project" value="UniProtKB-SubCell"/>
</dbReference>
<evidence type="ECO:0000256" key="6">
    <source>
        <dbReference type="ARBA" id="ARBA00022553"/>
    </source>
</evidence>
<feature type="domain" description="Ion transport" evidence="34">
    <location>
        <begin position="391"/>
        <end position="628"/>
    </location>
</feature>
<dbReference type="InterPro" id="IPR005446">
    <property type="entry name" value="VDCC_L_a1su"/>
</dbReference>
<evidence type="ECO:0000256" key="12">
    <source>
        <dbReference type="ARBA" id="ARBA00022837"/>
    </source>
</evidence>
<evidence type="ECO:0000256" key="26">
    <source>
        <dbReference type="ARBA" id="ARBA00034112"/>
    </source>
</evidence>
<evidence type="ECO:0000256" key="16">
    <source>
        <dbReference type="ARBA" id="ARBA00023018"/>
    </source>
</evidence>
<keyword evidence="36" id="KW-1185">Reference proteome</keyword>
<keyword evidence="14 31" id="KW-0851">Voltage-gated channel</keyword>
<comment type="function">
    <text evidence="28">Pore-forming, alpha-1C subunit of the voltage-gated calcium channel that gives rise to L-type calcium currents. Mediates influx of calcium ions into the cytoplasm, and thereby triggers calcium release from the sarcoplasm. Plays an important role in excitation-contraction coupling in the heart. Required for normal heart development and normal regulation of heart rhythm. Required for normal contraction of smooth muscle cells in blood vessels and in the intestine. Essential for normal blood pressure regulation via its role in the contraction of arterial smooth muscle cells. Long-lasting (L-type) calcium channels belong to the 'high-voltage activated' (HVA) group.</text>
</comment>
<evidence type="ECO:0000256" key="15">
    <source>
        <dbReference type="ARBA" id="ARBA00022989"/>
    </source>
</evidence>
<evidence type="ECO:0000256" key="31">
    <source>
        <dbReference type="RuleBase" id="RU003808"/>
    </source>
</evidence>
<keyword evidence="15 33" id="KW-1133">Transmembrane helix</keyword>
<dbReference type="InterPro" id="IPR002077">
    <property type="entry name" value="VDCCAlpha1"/>
</dbReference>
<keyword evidence="5" id="KW-1003">Cell membrane</keyword>
<dbReference type="FunFam" id="1.10.287.70:FF:000007">
    <property type="entry name" value="Voltage-dependent L-type calcium channel subunit alpha"/>
    <property type="match status" value="1"/>
</dbReference>
<comment type="catalytic activity">
    <reaction evidence="27">
        <text>Ca(2+)(in) = Ca(2+)(out)</text>
        <dbReference type="Rhea" id="RHEA:29671"/>
        <dbReference type="ChEBI" id="CHEBI:29108"/>
    </reaction>
</comment>
<feature type="transmembrane region" description="Helical" evidence="33">
    <location>
        <begin position="191"/>
        <end position="212"/>
    </location>
</feature>
<evidence type="ECO:0000256" key="24">
    <source>
        <dbReference type="ARBA" id="ARBA00024012"/>
    </source>
</evidence>
<feature type="transmembrane region" description="Helical" evidence="33">
    <location>
        <begin position="224"/>
        <end position="246"/>
    </location>
</feature>
<dbReference type="SUPFAM" id="SSF81324">
    <property type="entry name" value="Voltage-gated potassium channels"/>
    <property type="match status" value="3"/>
</dbReference>
<dbReference type="FunFam" id="1.20.120.350:FF:000062">
    <property type="entry name" value="Voltage-dependent L-type calcium channel subunit alpha"/>
    <property type="match status" value="1"/>
</dbReference>
<evidence type="ECO:0000313" key="36">
    <source>
        <dbReference type="Proteomes" id="UP000053641"/>
    </source>
</evidence>
<keyword evidence="23" id="KW-0407">Ion channel</keyword>
<dbReference type="PANTHER" id="PTHR45628:SF10">
    <property type="entry name" value="VOLTAGE-DEPENDENT L-TYPE CALCIUM CHANNEL SUBUNIT ALPHA-1C"/>
    <property type="match status" value="1"/>
</dbReference>
<dbReference type="GO" id="GO:0008331">
    <property type="term" value="F:high voltage-gated calcium channel activity"/>
    <property type="evidence" value="ECO:0007669"/>
    <property type="project" value="TreeGrafter"/>
</dbReference>
<evidence type="ECO:0000256" key="14">
    <source>
        <dbReference type="ARBA" id="ARBA00022882"/>
    </source>
</evidence>
<dbReference type="FunFam" id="1.20.120.350:FF:000006">
    <property type="entry name" value="Voltage-dependent L-type calcium channel subunit alpha"/>
    <property type="match status" value="1"/>
</dbReference>
<dbReference type="Gene3D" id="1.10.287.70">
    <property type="match status" value="2"/>
</dbReference>
<feature type="transmembrane region" description="Helical" evidence="33">
    <location>
        <begin position="715"/>
        <end position="733"/>
    </location>
</feature>
<keyword evidence="16" id="KW-0770">Synapse</keyword>
<feature type="region of interest" description="Disordered" evidence="32">
    <location>
        <begin position="631"/>
        <end position="674"/>
    </location>
</feature>
<evidence type="ECO:0000256" key="18">
    <source>
        <dbReference type="ARBA" id="ARBA00023136"/>
    </source>
</evidence>
<feature type="compositionally biased region" description="Acidic residues" evidence="32">
    <location>
        <begin position="290"/>
        <end position="299"/>
    </location>
</feature>
<dbReference type="PRINTS" id="PR00167">
    <property type="entry name" value="CACHANNEL"/>
</dbReference>
<evidence type="ECO:0000256" key="11">
    <source>
        <dbReference type="ARBA" id="ARBA00022737"/>
    </source>
</evidence>
<dbReference type="GO" id="GO:0098703">
    <property type="term" value="P:calcium ion import across plasma membrane"/>
    <property type="evidence" value="ECO:0007669"/>
    <property type="project" value="TreeGrafter"/>
</dbReference>
<keyword evidence="8 31" id="KW-0107">Calcium channel</keyword>
<evidence type="ECO:0000256" key="28">
    <source>
        <dbReference type="ARBA" id="ARBA00045450"/>
    </source>
</evidence>
<evidence type="ECO:0000256" key="10">
    <source>
        <dbReference type="ARBA" id="ARBA00022723"/>
    </source>
</evidence>
<keyword evidence="17" id="KW-0406">Ion transport</keyword>
<feature type="transmembrane region" description="Helical" evidence="33">
    <location>
        <begin position="429"/>
        <end position="452"/>
    </location>
</feature>
<dbReference type="InterPro" id="IPR027359">
    <property type="entry name" value="Volt_channel_dom_sf"/>
</dbReference>
<feature type="binding site" evidence="29">
    <location>
        <position position="573"/>
    </location>
    <ligand>
        <name>Ca(2+)</name>
        <dbReference type="ChEBI" id="CHEBI:29108"/>
    </ligand>
</feature>
<evidence type="ECO:0000313" key="35">
    <source>
        <dbReference type="EMBL" id="KGL83463.1"/>
    </source>
</evidence>
<dbReference type="Gene3D" id="6.10.250.2500">
    <property type="match status" value="1"/>
</dbReference>
<keyword evidence="12 29" id="KW-0106">Calcium</keyword>
<evidence type="ECO:0000256" key="25">
    <source>
        <dbReference type="ARBA" id="ARBA00024028"/>
    </source>
</evidence>
<organism evidence="35 36">
    <name type="scientific">Tinamus guttatus</name>
    <name type="common">White-throated tinamou</name>
    <dbReference type="NCBI Taxonomy" id="94827"/>
    <lineage>
        <taxon>Eukaryota</taxon>
        <taxon>Metazoa</taxon>
        <taxon>Chordata</taxon>
        <taxon>Craniata</taxon>
        <taxon>Vertebrata</taxon>
        <taxon>Euteleostomi</taxon>
        <taxon>Archelosauria</taxon>
        <taxon>Archosauria</taxon>
        <taxon>Dinosauria</taxon>
        <taxon>Saurischia</taxon>
        <taxon>Theropoda</taxon>
        <taxon>Coelurosauria</taxon>
        <taxon>Aves</taxon>
        <taxon>Palaeognathae</taxon>
        <taxon>Tinamiformes</taxon>
        <taxon>Tinamidae</taxon>
        <taxon>Tinamus</taxon>
    </lineage>
</organism>
<dbReference type="InterPro" id="IPR005821">
    <property type="entry name" value="Ion_trans_dom"/>
</dbReference>
<keyword evidence="21" id="KW-0628">Postsynaptic cell membrane</keyword>
<proteinExistence type="inferred from homology"/>
<feature type="region of interest" description="Disordered" evidence="32">
    <location>
        <begin position="290"/>
        <end position="315"/>
    </location>
</feature>
<protein>
    <recommendedName>
        <fullName evidence="31">Voltage-dependent L-type calcium channel subunit alpha</fullName>
    </recommendedName>
</protein>
<feature type="transmembrane region" description="Helical" evidence="33">
    <location>
        <begin position="6"/>
        <end position="25"/>
    </location>
</feature>
<feature type="transmembrane region" description="Helical" evidence="33">
    <location>
        <begin position="846"/>
        <end position="865"/>
    </location>
</feature>
<comment type="function">
    <text evidence="31">Voltage-sensitive calcium channels (VSCC) mediate the entry of calcium ions into excitable cells and are also involved in a variety of calcium-dependent processes, including muscle contraction, hormone or neurotransmitter release, gene expression, cell motility, cell division and cell death.</text>
</comment>
<feature type="transmembrane region" description="Helical" evidence="33">
    <location>
        <begin position="392"/>
        <end position="409"/>
    </location>
</feature>
<dbReference type="Pfam" id="PF00520">
    <property type="entry name" value="Ion_trans"/>
    <property type="match status" value="3"/>
</dbReference>
<evidence type="ECO:0000259" key="34">
    <source>
        <dbReference type="Pfam" id="PF00520"/>
    </source>
</evidence>
<dbReference type="STRING" id="94827.A0A099ZRE4"/>
<feature type="compositionally biased region" description="Acidic residues" evidence="32">
    <location>
        <begin position="657"/>
        <end position="666"/>
    </location>
</feature>
<evidence type="ECO:0000256" key="32">
    <source>
        <dbReference type="SAM" id="MobiDB-lite"/>
    </source>
</evidence>
<sequence>ERVEYLFLIIFTVEAFLKVIAYGLLFHPNAYLRNGWNLLDFIIVVVGLFSAILEQATKADGGNSIGGKGAGFDVKALRAFRVLRPLRLVSGVPSLQVVLNSIIKAMVPLLHIALLVLFVIIIYAIIGLELFMGKMHKTCYHVQGGLIDTPAEDDPSPCAPQSAHGRQCQNGTECKAGWEGPKHGITNFDNFAFAMLTVFQCITMEGWTDVLYWMQDAMGYELPWVYFVSLVIFGSFFVLNLVLGVLSGEFSKEREKAKARGDFQKLREKQQLEEDLKGYLDWITQAEDIDPENEDEGMDEEKPRNRSTPADLPDKKKGKFAWFSHSTETHVSMPTSETESVNTDNVPGADMEGENCGARLAHRISKSKFSRYWRRWNRFCRRKCRAAVKSNVFYWLVIFLVFLNTLTIASEHYNQPDWLTEVQDTANKVLLALFTAEMLLKMYSLGLQAYFVSLFNRFDCFIVCGGILETILVETKIMSPLGISVLRCVRLLRIFKITRYWNSLSNLVASLLNSVRSIASLLLLLFLFIIIFSLLGMQLFGGKFNFDEMQTRRSTFDNFPQSLLTVFQILTGEDWNSVMYDGIMAYGGPSFPGMLVCIYFIILFICFQSLFSLNKLAIAVDNLADAESLTSAQKEEEEEKERKKLARPDHTKGEFSNAEEDEEEPEMPVGPRPRPMSELHLKEKAVPMPDASAFFIFSPNNRFRVHCHRIVNDNIFTNLILFFILLSSISLAAEDPVRHLSFRNQILGNADYVFTSIFTLEIILKMTAYGAFLHKGSFCRNYFNILDLLVVSVSLISFGIQSSAINVVKILRVLRVLRPLRAINRAKGLKHVVQCVFVAIRTIGNIVIVTTLLQFMFACIGVQLFKVKL</sequence>
<evidence type="ECO:0000256" key="19">
    <source>
        <dbReference type="ARBA" id="ARBA00023157"/>
    </source>
</evidence>
<feature type="transmembrane region" description="Helical" evidence="33">
    <location>
        <begin position="583"/>
        <end position="607"/>
    </location>
</feature>
<feature type="transmembrane region" description="Helical" evidence="33">
    <location>
        <begin position="521"/>
        <end position="540"/>
    </location>
</feature>
<keyword evidence="7 31" id="KW-0109">Calcium transport</keyword>
<dbReference type="GO" id="GO:0005516">
    <property type="term" value="F:calmodulin binding"/>
    <property type="evidence" value="ECO:0007669"/>
    <property type="project" value="UniProtKB-KW"/>
</dbReference>
<keyword evidence="4" id="KW-0813">Transport</keyword>
<feature type="non-terminal residue" evidence="35">
    <location>
        <position position="1"/>
    </location>
</feature>
<evidence type="ECO:0000256" key="17">
    <source>
        <dbReference type="ARBA" id="ARBA00023065"/>
    </source>
</evidence>
<evidence type="ECO:0000256" key="1">
    <source>
        <dbReference type="ARBA" id="ARBA00004279"/>
    </source>
</evidence>
<keyword evidence="13" id="KW-0112">Calmodulin-binding</keyword>
<keyword evidence="20 30" id="KW-0325">Glycoprotein</keyword>
<dbReference type="Gene3D" id="1.20.120.350">
    <property type="entry name" value="Voltage-gated potassium channels. Chain C"/>
    <property type="match status" value="3"/>
</dbReference>
<evidence type="ECO:0000256" key="5">
    <source>
        <dbReference type="ARBA" id="ARBA00022475"/>
    </source>
</evidence>
<dbReference type="PRINTS" id="PR01630">
    <property type="entry name" value="LVDCCALPHA1"/>
</dbReference>
<evidence type="ECO:0000256" key="3">
    <source>
        <dbReference type="ARBA" id="ARBA00004651"/>
    </source>
</evidence>
<evidence type="ECO:0000256" key="4">
    <source>
        <dbReference type="ARBA" id="ARBA00022448"/>
    </source>
</evidence>
<evidence type="ECO:0000256" key="27">
    <source>
        <dbReference type="ARBA" id="ARBA00036634"/>
    </source>
</evidence>
<keyword evidence="22" id="KW-0966">Cell projection</keyword>
<gene>
    <name evidence="35" type="ORF">N309_12151</name>
</gene>
<dbReference type="GO" id="GO:0043204">
    <property type="term" value="C:perikaryon"/>
    <property type="evidence" value="ECO:0007669"/>
    <property type="project" value="UniProtKB-SubCell"/>
</dbReference>
<evidence type="ECO:0000256" key="33">
    <source>
        <dbReference type="SAM" id="Phobius"/>
    </source>
</evidence>
<feature type="transmembrane region" description="Helical" evidence="33">
    <location>
        <begin position="37"/>
        <end position="53"/>
    </location>
</feature>
<evidence type="ECO:0000256" key="21">
    <source>
        <dbReference type="ARBA" id="ARBA00023257"/>
    </source>
</evidence>
<evidence type="ECO:0000256" key="23">
    <source>
        <dbReference type="ARBA" id="ARBA00023303"/>
    </source>
</evidence>
<keyword evidence="9 33" id="KW-0812">Transmembrane</keyword>
<comment type="similarity">
    <text evidence="25">Belongs to the calcium channel alpha-1 subunit (TC 1.A.1.11) family. CACNA1C subfamily.</text>
</comment>
<dbReference type="GO" id="GO:0046872">
    <property type="term" value="F:metal ion binding"/>
    <property type="evidence" value="ECO:0007669"/>
    <property type="project" value="UniProtKB-KW"/>
</dbReference>
<dbReference type="Proteomes" id="UP000053641">
    <property type="component" value="Unassembled WGS sequence"/>
</dbReference>
<keyword evidence="11" id="KW-0677">Repeat</keyword>